<dbReference type="PANTHER" id="PTHR21180:SF32">
    <property type="entry name" value="ENDONUCLEASE_EXONUCLEASE_PHOSPHATASE FAMILY DOMAIN-CONTAINING PROTEIN 1"/>
    <property type="match status" value="1"/>
</dbReference>
<dbReference type="Gene3D" id="1.10.150.280">
    <property type="entry name" value="AF1531-like domain"/>
    <property type="match status" value="1"/>
</dbReference>
<dbReference type="GO" id="GO:0015628">
    <property type="term" value="P:protein secretion by the type II secretion system"/>
    <property type="evidence" value="ECO:0007669"/>
    <property type="project" value="TreeGrafter"/>
</dbReference>
<reference evidence="2 3" key="1">
    <citation type="submission" date="2016-10" db="EMBL/GenBank/DDBJ databases">
        <authorList>
            <person name="de Groot N.N."/>
        </authorList>
    </citation>
    <scope>NUCLEOTIDE SEQUENCE [LARGE SCALE GENOMIC DNA]</scope>
    <source>
        <strain evidence="2 3">743A</strain>
    </source>
</reference>
<dbReference type="STRING" id="37658.SAMN05661086_02193"/>
<dbReference type="NCBIfam" id="TIGR00426">
    <property type="entry name" value="competence protein ComEA helix-hairpin-helix repeat region"/>
    <property type="match status" value="1"/>
</dbReference>
<dbReference type="GO" id="GO:0003677">
    <property type="term" value="F:DNA binding"/>
    <property type="evidence" value="ECO:0007669"/>
    <property type="project" value="InterPro"/>
</dbReference>
<dbReference type="GO" id="GO:0015627">
    <property type="term" value="C:type II protein secretion system complex"/>
    <property type="evidence" value="ECO:0007669"/>
    <property type="project" value="TreeGrafter"/>
</dbReference>
<dbReference type="InterPro" id="IPR003583">
    <property type="entry name" value="Hlx-hairpin-Hlx_DNA-bd_motif"/>
</dbReference>
<feature type="domain" description="Helix-hairpin-helix DNA-binding motif class 1" evidence="1">
    <location>
        <begin position="159"/>
        <end position="178"/>
    </location>
</feature>
<dbReference type="PANTHER" id="PTHR21180">
    <property type="entry name" value="ENDONUCLEASE/EXONUCLEASE/PHOSPHATASE FAMILY DOMAIN-CONTAINING PROTEIN 1"/>
    <property type="match status" value="1"/>
</dbReference>
<dbReference type="Gene3D" id="3.10.560.10">
    <property type="entry name" value="Outer membrane lipoprotein wza domain like"/>
    <property type="match status" value="1"/>
</dbReference>
<keyword evidence="3" id="KW-1185">Reference proteome</keyword>
<accession>A0A1I6K4T4</accession>
<dbReference type="InterPro" id="IPR004509">
    <property type="entry name" value="Competence_ComEA_HhH"/>
</dbReference>
<dbReference type="Proteomes" id="UP000199659">
    <property type="component" value="Unassembled WGS sequence"/>
</dbReference>
<proteinExistence type="predicted"/>
<sequence length="211" mass="23288">MIVGALCICILNIGYQFLKNADKIQNEEQWTLDLEESNSENVNTSDAVLAVETNQPKESSTLNELSTYYCHICGEVLRPGVYSFAEGTRLEKVIEDAGGFTKDAACDYLNLAQVVKDGEKIYVPSRQETEQMEAGNLSQGTVLDVEQDGLVNLNTADAELLMTLPGIGEAKAESILSYRAEHNGFQKIEELMEIEGIKEGVFNKIKDLITI</sequence>
<dbReference type="GO" id="GO:0006281">
    <property type="term" value="P:DNA repair"/>
    <property type="evidence" value="ECO:0007669"/>
    <property type="project" value="InterPro"/>
</dbReference>
<dbReference type="SUPFAM" id="SSF142984">
    <property type="entry name" value="Nqo1 middle domain-like"/>
    <property type="match status" value="1"/>
</dbReference>
<dbReference type="Pfam" id="PF10531">
    <property type="entry name" value="SLBB"/>
    <property type="match status" value="1"/>
</dbReference>
<feature type="domain" description="Helix-hairpin-helix DNA-binding motif class 1" evidence="1">
    <location>
        <begin position="189"/>
        <end position="208"/>
    </location>
</feature>
<evidence type="ECO:0000313" key="3">
    <source>
        <dbReference type="Proteomes" id="UP000199659"/>
    </source>
</evidence>
<dbReference type="InterPro" id="IPR010994">
    <property type="entry name" value="RuvA_2-like"/>
</dbReference>
<dbReference type="InterPro" id="IPR019554">
    <property type="entry name" value="Soluble_ligand-bd"/>
</dbReference>
<protein>
    <submittedName>
        <fullName evidence="2">Competence protein ComEA</fullName>
    </submittedName>
</protein>
<evidence type="ECO:0000259" key="1">
    <source>
        <dbReference type="SMART" id="SM00278"/>
    </source>
</evidence>
<dbReference type="AlphaFoldDB" id="A0A1I6K4T4"/>
<dbReference type="InterPro" id="IPR051675">
    <property type="entry name" value="Endo/Exo/Phosphatase_dom_1"/>
</dbReference>
<dbReference type="Pfam" id="PF12836">
    <property type="entry name" value="HHH_3"/>
    <property type="match status" value="1"/>
</dbReference>
<gene>
    <name evidence="2" type="ORF">SAMN05661086_02193</name>
</gene>
<organism evidence="2 3">
    <name type="scientific">Anaeromicropila populeti</name>
    <dbReference type="NCBI Taxonomy" id="37658"/>
    <lineage>
        <taxon>Bacteria</taxon>
        <taxon>Bacillati</taxon>
        <taxon>Bacillota</taxon>
        <taxon>Clostridia</taxon>
        <taxon>Lachnospirales</taxon>
        <taxon>Lachnospiraceae</taxon>
        <taxon>Anaeromicropila</taxon>
    </lineage>
</organism>
<dbReference type="SMART" id="SM00278">
    <property type="entry name" value="HhH1"/>
    <property type="match status" value="2"/>
</dbReference>
<dbReference type="SUPFAM" id="SSF47781">
    <property type="entry name" value="RuvA domain 2-like"/>
    <property type="match status" value="1"/>
</dbReference>
<dbReference type="EMBL" id="FOYZ01000008">
    <property type="protein sequence ID" value="SFR86242.1"/>
    <property type="molecule type" value="Genomic_DNA"/>
</dbReference>
<name>A0A1I6K4T4_9FIRM</name>
<evidence type="ECO:0000313" key="2">
    <source>
        <dbReference type="EMBL" id="SFR86242.1"/>
    </source>
</evidence>